<dbReference type="InterPro" id="IPR001584">
    <property type="entry name" value="Integrase_cat-core"/>
</dbReference>
<dbReference type="GO" id="GO:0015074">
    <property type="term" value="P:DNA integration"/>
    <property type="evidence" value="ECO:0007669"/>
    <property type="project" value="InterPro"/>
</dbReference>
<comment type="caution">
    <text evidence="2">The sequence shown here is derived from an EMBL/GenBank/DDBJ whole genome shotgun (WGS) entry which is preliminary data.</text>
</comment>
<reference evidence="2" key="1">
    <citation type="submission" date="2020-03" db="EMBL/GenBank/DDBJ databases">
        <title>Hybrid Assembly of Korean Phytophthora infestans isolates.</title>
        <authorList>
            <person name="Prokchorchik M."/>
            <person name="Lee Y."/>
            <person name="Seo J."/>
            <person name="Cho J.-H."/>
            <person name="Park Y.-E."/>
            <person name="Jang D.-C."/>
            <person name="Im J.-S."/>
            <person name="Choi J.-G."/>
            <person name="Park H.-J."/>
            <person name="Lee G.-B."/>
            <person name="Lee Y.-G."/>
            <person name="Hong S.-Y."/>
            <person name="Cho K."/>
            <person name="Sohn K.H."/>
        </authorList>
    </citation>
    <scope>NUCLEOTIDE SEQUENCE</scope>
    <source>
        <strain evidence="2">KR_2_A2</strain>
    </source>
</reference>
<proteinExistence type="predicted"/>
<dbReference type="GO" id="GO:0003676">
    <property type="term" value="F:nucleic acid binding"/>
    <property type="evidence" value="ECO:0007669"/>
    <property type="project" value="InterPro"/>
</dbReference>
<dbReference type="EMBL" id="JAACNO010002739">
    <property type="protein sequence ID" value="KAF4131476.1"/>
    <property type="molecule type" value="Genomic_DNA"/>
</dbReference>
<gene>
    <name evidence="2" type="ORF">GN958_ATG19420</name>
</gene>
<feature type="domain" description="Integrase catalytic" evidence="1">
    <location>
        <begin position="1"/>
        <end position="79"/>
    </location>
</feature>
<dbReference type="Proteomes" id="UP000704712">
    <property type="component" value="Unassembled WGS sequence"/>
</dbReference>
<sequence>MIQKFTSDGGEEYINYELKLFLEMNGIKFIPKHPYTPEENALVETLSSVLVNKMRAVMHAACLMCYDRKYFSMWWRLTI</sequence>
<dbReference type="SUPFAM" id="SSF53098">
    <property type="entry name" value="Ribonuclease H-like"/>
    <property type="match status" value="1"/>
</dbReference>
<evidence type="ECO:0000313" key="2">
    <source>
        <dbReference type="EMBL" id="KAF4131476.1"/>
    </source>
</evidence>
<evidence type="ECO:0000313" key="3">
    <source>
        <dbReference type="Proteomes" id="UP000704712"/>
    </source>
</evidence>
<organism evidence="2 3">
    <name type="scientific">Phytophthora infestans</name>
    <name type="common">Potato late blight agent</name>
    <name type="synonym">Botrytis infestans</name>
    <dbReference type="NCBI Taxonomy" id="4787"/>
    <lineage>
        <taxon>Eukaryota</taxon>
        <taxon>Sar</taxon>
        <taxon>Stramenopiles</taxon>
        <taxon>Oomycota</taxon>
        <taxon>Peronosporomycetes</taxon>
        <taxon>Peronosporales</taxon>
        <taxon>Peronosporaceae</taxon>
        <taxon>Phytophthora</taxon>
    </lineage>
</organism>
<dbReference type="InterPro" id="IPR012337">
    <property type="entry name" value="RNaseH-like_sf"/>
</dbReference>
<dbReference type="Gene3D" id="3.30.420.10">
    <property type="entry name" value="Ribonuclease H-like superfamily/Ribonuclease H"/>
    <property type="match status" value="1"/>
</dbReference>
<name>A0A8S9TRG2_PHYIN</name>
<protein>
    <submittedName>
        <fullName evidence="2">Putative integrase catalytic domain-containing protein</fullName>
    </submittedName>
</protein>
<accession>A0A8S9TRG2</accession>
<evidence type="ECO:0000259" key="1">
    <source>
        <dbReference type="PROSITE" id="PS50994"/>
    </source>
</evidence>
<dbReference type="InterPro" id="IPR036397">
    <property type="entry name" value="RNaseH_sf"/>
</dbReference>
<dbReference type="AlphaFoldDB" id="A0A8S9TRG2"/>
<dbReference type="PROSITE" id="PS50994">
    <property type="entry name" value="INTEGRASE"/>
    <property type="match status" value="1"/>
</dbReference>